<dbReference type="SMART" id="SM00088">
    <property type="entry name" value="PINT"/>
    <property type="match status" value="1"/>
</dbReference>
<dbReference type="InterPro" id="IPR036390">
    <property type="entry name" value="WH_DNA-bd_sf"/>
</dbReference>
<dbReference type="GO" id="GO:0005198">
    <property type="term" value="F:structural molecule activity"/>
    <property type="evidence" value="ECO:0007669"/>
    <property type="project" value="TreeGrafter"/>
</dbReference>
<dbReference type="PANTHER" id="PTHR10539">
    <property type="entry name" value="26S PROTEASOME NON-ATPASE REGULATORY SUBUNIT 13"/>
    <property type="match status" value="1"/>
</dbReference>
<accession>A0A642UZV9</accession>
<proteinExistence type="inferred from homology"/>
<evidence type="ECO:0000256" key="2">
    <source>
        <dbReference type="ARBA" id="ARBA00022942"/>
    </source>
</evidence>
<dbReference type="AlphaFoldDB" id="A0A642UZV9"/>
<dbReference type="PROSITE" id="PS50250">
    <property type="entry name" value="PCI"/>
    <property type="match status" value="1"/>
</dbReference>
<evidence type="ECO:0000259" key="3">
    <source>
        <dbReference type="PROSITE" id="PS50250"/>
    </source>
</evidence>
<organism evidence="4 5">
    <name type="scientific">Diutina rugosa</name>
    <name type="common">Yeast</name>
    <name type="synonym">Candida rugosa</name>
    <dbReference type="NCBI Taxonomy" id="5481"/>
    <lineage>
        <taxon>Eukaryota</taxon>
        <taxon>Fungi</taxon>
        <taxon>Dikarya</taxon>
        <taxon>Ascomycota</taxon>
        <taxon>Saccharomycotina</taxon>
        <taxon>Pichiomycetes</taxon>
        <taxon>Debaryomycetaceae</taxon>
        <taxon>Diutina</taxon>
    </lineage>
</organism>
<evidence type="ECO:0000313" key="5">
    <source>
        <dbReference type="Proteomes" id="UP000449547"/>
    </source>
</evidence>
<dbReference type="OMA" id="SFEDYWE"/>
<evidence type="ECO:0000313" key="4">
    <source>
        <dbReference type="EMBL" id="KAA8907747.1"/>
    </source>
</evidence>
<dbReference type="Pfam" id="PF01399">
    <property type="entry name" value="PCI"/>
    <property type="match status" value="1"/>
</dbReference>
<dbReference type="GeneID" id="54779087"/>
<dbReference type="GO" id="GO:0006511">
    <property type="term" value="P:ubiquitin-dependent protein catabolic process"/>
    <property type="evidence" value="ECO:0007669"/>
    <property type="project" value="TreeGrafter"/>
</dbReference>
<dbReference type="GO" id="GO:0005634">
    <property type="term" value="C:nucleus"/>
    <property type="evidence" value="ECO:0007669"/>
    <property type="project" value="TreeGrafter"/>
</dbReference>
<dbReference type="SUPFAM" id="SSF46785">
    <property type="entry name" value="Winged helix' DNA-binding domain"/>
    <property type="match status" value="1"/>
</dbReference>
<dbReference type="PANTHER" id="PTHR10539:SF0">
    <property type="entry name" value="26S PROTEASOME NON-ATPASE REGULATORY SUBUNIT 13"/>
    <property type="match status" value="1"/>
</dbReference>
<dbReference type="RefSeq" id="XP_034014753.1">
    <property type="nucleotide sequence ID" value="XM_034157202.1"/>
</dbReference>
<reference evidence="4 5" key="1">
    <citation type="submission" date="2019-07" db="EMBL/GenBank/DDBJ databases">
        <title>Genome assembly of two rare yeast pathogens: Diutina rugosa and Trichomonascus ciferrii.</title>
        <authorList>
            <person name="Mixao V."/>
            <person name="Saus E."/>
            <person name="Hansen A."/>
            <person name="Lass-Flor C."/>
            <person name="Gabaldon T."/>
        </authorList>
    </citation>
    <scope>NUCLEOTIDE SEQUENCE [LARGE SCALE GENOMIC DNA]</scope>
    <source>
        <strain evidence="4 5">CBS 613</strain>
    </source>
</reference>
<gene>
    <name evidence="4" type="ORF">DIURU_000434</name>
</gene>
<dbReference type="InterPro" id="IPR054179">
    <property type="entry name" value="PSD13_N"/>
</dbReference>
<comment type="caution">
    <text evidence="4">The sequence shown here is derived from an EMBL/GenBank/DDBJ whole genome shotgun (WGS) entry which is preliminary data.</text>
</comment>
<evidence type="ECO:0000256" key="1">
    <source>
        <dbReference type="ARBA" id="ARBA00006207"/>
    </source>
</evidence>
<dbReference type="EMBL" id="SWFT01000019">
    <property type="protein sequence ID" value="KAA8907747.1"/>
    <property type="molecule type" value="Genomic_DNA"/>
</dbReference>
<dbReference type="GO" id="GO:0005829">
    <property type="term" value="C:cytosol"/>
    <property type="evidence" value="ECO:0007669"/>
    <property type="project" value="TreeGrafter"/>
</dbReference>
<dbReference type="VEuPathDB" id="FungiDB:DIURU_000434"/>
<name>A0A642UZV9_DIURU</name>
<keyword evidence="5" id="KW-1185">Reference proteome</keyword>
<dbReference type="OrthoDB" id="1093at2759"/>
<dbReference type="InterPro" id="IPR035298">
    <property type="entry name" value="PSMD13"/>
</dbReference>
<dbReference type="Pfam" id="PF22037">
    <property type="entry name" value="PSD13_N"/>
    <property type="match status" value="1"/>
</dbReference>
<feature type="domain" description="PCI" evidence="3">
    <location>
        <begin position="222"/>
        <end position="391"/>
    </location>
</feature>
<dbReference type="InterPro" id="IPR000717">
    <property type="entry name" value="PCI_dom"/>
</dbReference>
<sequence length="431" mass="49131">MDTDSDISTVLASLRSENETNGDIVNILYQFEDYYERKLWHQLTLALEEFFFLTPEATPQLKCKVYDLFVSQFANKLNPIKVVEFALCAYGDHPKQMLEKLSELRQSVEKEIRVAHYKPQGSDEENERNEREMVATIEATDAINYIDLNRARYQLKLGDIDDAEAVLDKLAGRYDIGNGAVAVVDTATRGGKTAVSDPNQRVAAAYYYTKYELHKLKKNYNETYRAGLLYLSSVDGTTLTPDQKVAICYDLGVAALLGDKIYNFGELILHEILSSIKDNQYAWLYDLIVTLNQGNKPQFLHQLQASFPQSPLLKSHEEFLVRKITIMSLMELISQQAATSNKSLSFDAIARFTDIKPDQVELLIIKCFALDLIRGQIDQVNRMLHVTWLQPRVLDLNQVKVLYNHLLNWDSHVESLARDVYANGGAIWAEN</sequence>
<dbReference type="Proteomes" id="UP000449547">
    <property type="component" value="Unassembled WGS sequence"/>
</dbReference>
<protein>
    <recommendedName>
        <fullName evidence="3">PCI domain-containing protein</fullName>
    </recommendedName>
</protein>
<keyword evidence="2" id="KW-0647">Proteasome</keyword>
<dbReference type="GO" id="GO:0008541">
    <property type="term" value="C:proteasome regulatory particle, lid subcomplex"/>
    <property type="evidence" value="ECO:0007669"/>
    <property type="project" value="TreeGrafter"/>
</dbReference>
<comment type="similarity">
    <text evidence="1">Belongs to the proteasome subunit S11 family.</text>
</comment>